<dbReference type="REBASE" id="313201">
    <property type="entry name" value="M.Arh1y2DndCP"/>
</dbReference>
<protein>
    <submittedName>
        <fullName evidence="1">3'-phosphoadenosine 5'-phosphosulfate sulfurtransferase DndC</fullName>
    </submittedName>
</protein>
<reference evidence="1 2" key="1">
    <citation type="submission" date="2019-05" db="EMBL/GenBank/DDBJ databases">
        <title>Complete genome sequencing of Anaerostipes rhamnosivorans.</title>
        <authorList>
            <person name="Bui T.P.N."/>
            <person name="de Vos W.M."/>
        </authorList>
    </citation>
    <scope>NUCLEOTIDE SEQUENCE [LARGE SCALE GENOMIC DNA]</scope>
    <source>
        <strain evidence="1 2">1y2</strain>
    </source>
</reference>
<dbReference type="AlphaFoldDB" id="A0A4P8IAR2"/>
<keyword evidence="2" id="KW-1185">Reference proteome</keyword>
<keyword evidence="1" id="KW-0808">Transferase</keyword>
<evidence type="ECO:0000313" key="1">
    <source>
        <dbReference type="EMBL" id="QCP33641.1"/>
    </source>
</evidence>
<accession>A0A4P8IAR2</accession>
<dbReference type="Proteomes" id="UP000298653">
    <property type="component" value="Chromosome"/>
</dbReference>
<sequence length="241" mass="29266">MVEKDKSMEAMIMNDSQKEWMMSLLEFRNEIGDIKKDRQRRDFRKMKGNVFLYNGRLVHGPYKKEIRESWLKKLLEVQEHINKNGPEEFRNLSLITDEELNKIRQIWLEEKHEFEDRLPKIYQEVTGRKLNLKHHFRSAYNDKEWEVLKNVCLEEEPEEELAFELSYRLLDIENRFSTLQKRKGIYNSLESEIKKCFYKNEEDAENYAFKKLKRKKEMGVSFDLKAIREEERAEWEEDGGA</sequence>
<organism evidence="1 2">
    <name type="scientific">Anaerostipes rhamnosivorans</name>
    <dbReference type="NCBI Taxonomy" id="1229621"/>
    <lineage>
        <taxon>Bacteria</taxon>
        <taxon>Bacillati</taxon>
        <taxon>Bacillota</taxon>
        <taxon>Clostridia</taxon>
        <taxon>Lachnospirales</taxon>
        <taxon>Lachnospiraceae</taxon>
        <taxon>Anaerostipes</taxon>
    </lineage>
</organism>
<dbReference type="EMBL" id="CP040058">
    <property type="protein sequence ID" value="QCP33641.1"/>
    <property type="molecule type" value="Genomic_DNA"/>
</dbReference>
<gene>
    <name evidence="1" type="ORF">AR1Y2_0187</name>
</gene>
<dbReference type="GO" id="GO:0016740">
    <property type="term" value="F:transferase activity"/>
    <property type="evidence" value="ECO:0007669"/>
    <property type="project" value="UniProtKB-KW"/>
</dbReference>
<name>A0A4P8IAR2_9FIRM</name>
<dbReference type="KEGG" id="arf:AR1Y2_0187"/>
<proteinExistence type="predicted"/>
<evidence type="ECO:0000313" key="2">
    <source>
        <dbReference type="Proteomes" id="UP000298653"/>
    </source>
</evidence>